<evidence type="ECO:0000313" key="7">
    <source>
        <dbReference type="Proteomes" id="UP000621856"/>
    </source>
</evidence>
<dbReference type="NCBIfam" id="TIGR01549">
    <property type="entry name" value="HAD-SF-IA-v1"/>
    <property type="match status" value="1"/>
</dbReference>
<evidence type="ECO:0000256" key="1">
    <source>
        <dbReference type="ARBA" id="ARBA00000830"/>
    </source>
</evidence>
<comment type="pathway">
    <text evidence="2">Organic acid metabolism; glycolate biosynthesis; glycolate from 2-phosphoglycolate: step 1/1.</text>
</comment>
<dbReference type="EMBL" id="BMGZ01000004">
    <property type="protein sequence ID" value="GGI01064.1"/>
    <property type="molecule type" value="Genomic_DNA"/>
</dbReference>
<reference evidence="6 8" key="2">
    <citation type="submission" date="2020-02" db="EMBL/GenBank/DDBJ databases">
        <title>Genome sequence of Parvularcula flava strain NH6-79.</title>
        <authorList>
            <person name="Abdul Karim M.H."/>
            <person name="Lam M.Q."/>
            <person name="Chen S.J."/>
            <person name="Yahya A."/>
            <person name="Shahir S."/>
            <person name="Shamsir M.S."/>
            <person name="Chong C.S."/>
        </authorList>
    </citation>
    <scope>NUCLEOTIDE SEQUENCE [LARGE SCALE GENOMIC DNA]</scope>
    <source>
        <strain evidence="6 8">NH6-79</strain>
    </source>
</reference>
<dbReference type="Pfam" id="PF13419">
    <property type="entry name" value="HAD_2"/>
    <property type="match status" value="1"/>
</dbReference>
<dbReference type="Gene3D" id="1.10.150.240">
    <property type="entry name" value="Putative phosphatase, domain 2"/>
    <property type="match status" value="1"/>
</dbReference>
<dbReference type="PRINTS" id="PR00413">
    <property type="entry name" value="HADHALOGNASE"/>
</dbReference>
<reference evidence="5" key="3">
    <citation type="submission" date="2020-09" db="EMBL/GenBank/DDBJ databases">
        <authorList>
            <person name="Sun Q."/>
            <person name="Zhou Y."/>
        </authorList>
    </citation>
    <scope>NUCLEOTIDE SEQUENCE</scope>
    <source>
        <strain evidence="5">CGMCC 1.14984</strain>
    </source>
</reference>
<dbReference type="AlphaFoldDB" id="A0A8J3ES17"/>
<keyword evidence="8" id="KW-1185">Reference proteome</keyword>
<dbReference type="Proteomes" id="UP000621856">
    <property type="component" value="Unassembled WGS sequence"/>
</dbReference>
<evidence type="ECO:0000313" key="5">
    <source>
        <dbReference type="EMBL" id="GGI01064.1"/>
    </source>
</evidence>
<organism evidence="5 7">
    <name type="scientific">Aquisalinus luteolus</name>
    <dbReference type="NCBI Taxonomy" id="1566827"/>
    <lineage>
        <taxon>Bacteria</taxon>
        <taxon>Pseudomonadati</taxon>
        <taxon>Pseudomonadota</taxon>
        <taxon>Alphaproteobacteria</taxon>
        <taxon>Parvularculales</taxon>
        <taxon>Parvularculaceae</taxon>
        <taxon>Aquisalinus</taxon>
    </lineage>
</organism>
<dbReference type="RefSeq" id="WP_166426585.1">
    <property type="nucleotide sequence ID" value="NZ_BMGZ01000004.1"/>
</dbReference>
<dbReference type="InterPro" id="IPR006439">
    <property type="entry name" value="HAD-SF_hydro_IA"/>
</dbReference>
<evidence type="ECO:0000256" key="3">
    <source>
        <dbReference type="ARBA" id="ARBA00006171"/>
    </source>
</evidence>
<dbReference type="InterPro" id="IPR023214">
    <property type="entry name" value="HAD_sf"/>
</dbReference>
<sequence length="223" mass="24157">MAFQDMVVIFDLDGTLVDSAPDLAGAMNHVLALEGHPPLPLEKVRSLVGNGARALLERGFAEYDHTDIATEEMERHIGTFIDWYVDHIADDSRPFPGCEEMLDALAAHGAALAVCTNKTERLGFALLEAIGLKDRFETIICRDTLATYKPAPEPLLECVTRTGRQSGVMIGDTMTDLSAALAADMPCLIASFGYGSFTGEQKKKAGWFDAFDALPGLLSKMCD</sequence>
<name>A0A8J3ES17_9PROT</name>
<dbReference type="InterPro" id="IPR041492">
    <property type="entry name" value="HAD_2"/>
</dbReference>
<dbReference type="SFLD" id="SFLDG01129">
    <property type="entry name" value="C1.5:_HAD__Beta-PGM__Phosphata"/>
    <property type="match status" value="1"/>
</dbReference>
<reference evidence="5" key="1">
    <citation type="journal article" date="2014" name="Int. J. Syst. Evol. Microbiol.">
        <title>Complete genome sequence of Corynebacterium casei LMG S-19264T (=DSM 44701T), isolated from a smear-ripened cheese.</title>
        <authorList>
            <consortium name="US DOE Joint Genome Institute (JGI-PGF)"/>
            <person name="Walter F."/>
            <person name="Albersmeier A."/>
            <person name="Kalinowski J."/>
            <person name="Ruckert C."/>
        </authorList>
    </citation>
    <scope>NUCLEOTIDE SEQUENCE</scope>
    <source>
        <strain evidence="5">CGMCC 1.14984</strain>
    </source>
</reference>
<evidence type="ECO:0000313" key="6">
    <source>
        <dbReference type="EMBL" id="NHK29345.1"/>
    </source>
</evidence>
<dbReference type="Gene3D" id="3.40.50.1000">
    <property type="entry name" value="HAD superfamily/HAD-like"/>
    <property type="match status" value="1"/>
</dbReference>
<dbReference type="SFLD" id="SFLDS00003">
    <property type="entry name" value="Haloacid_Dehalogenase"/>
    <property type="match status" value="1"/>
</dbReference>
<keyword evidence="6" id="KW-0378">Hydrolase</keyword>
<dbReference type="GO" id="GO:0005829">
    <property type="term" value="C:cytosol"/>
    <property type="evidence" value="ECO:0007669"/>
    <property type="project" value="TreeGrafter"/>
</dbReference>
<dbReference type="SUPFAM" id="SSF56784">
    <property type="entry name" value="HAD-like"/>
    <property type="match status" value="1"/>
</dbReference>
<dbReference type="EC" id="3.1.3.18" evidence="4"/>
<evidence type="ECO:0000256" key="4">
    <source>
        <dbReference type="ARBA" id="ARBA00013078"/>
    </source>
</evidence>
<gene>
    <name evidence="5" type="primary">gph</name>
    <name evidence="6" type="ORF">FF098_015615</name>
    <name evidence="5" type="ORF">GCM10011355_30820</name>
</gene>
<dbReference type="PANTHER" id="PTHR43434">
    <property type="entry name" value="PHOSPHOGLYCOLATE PHOSPHATASE"/>
    <property type="match status" value="1"/>
</dbReference>
<protein>
    <recommendedName>
        <fullName evidence="4">phosphoglycolate phosphatase</fullName>
        <ecNumber evidence="4">3.1.3.18</ecNumber>
    </recommendedName>
</protein>
<dbReference type="Proteomes" id="UP000818603">
    <property type="component" value="Unassembled WGS sequence"/>
</dbReference>
<dbReference type="PANTHER" id="PTHR43434:SF1">
    <property type="entry name" value="PHOSPHOGLYCOLATE PHOSPHATASE"/>
    <property type="match status" value="1"/>
</dbReference>
<dbReference type="InterPro" id="IPR023198">
    <property type="entry name" value="PGP-like_dom2"/>
</dbReference>
<evidence type="ECO:0000313" key="8">
    <source>
        <dbReference type="Proteomes" id="UP000818603"/>
    </source>
</evidence>
<proteinExistence type="inferred from homology"/>
<comment type="catalytic activity">
    <reaction evidence="1">
        <text>2-phosphoglycolate + H2O = glycolate + phosphate</text>
        <dbReference type="Rhea" id="RHEA:14369"/>
        <dbReference type="ChEBI" id="CHEBI:15377"/>
        <dbReference type="ChEBI" id="CHEBI:29805"/>
        <dbReference type="ChEBI" id="CHEBI:43474"/>
        <dbReference type="ChEBI" id="CHEBI:58033"/>
        <dbReference type="EC" id="3.1.3.18"/>
    </reaction>
</comment>
<accession>A0A8J3ES17</accession>
<dbReference type="GO" id="GO:0008967">
    <property type="term" value="F:phosphoglycolate phosphatase activity"/>
    <property type="evidence" value="ECO:0007669"/>
    <property type="project" value="UniProtKB-EC"/>
</dbReference>
<comment type="similarity">
    <text evidence="3">Belongs to the HAD-like hydrolase superfamily. CbbY/CbbZ/Gph/YieH family.</text>
</comment>
<comment type="caution">
    <text evidence="5">The sequence shown here is derived from an EMBL/GenBank/DDBJ whole genome shotgun (WGS) entry which is preliminary data.</text>
</comment>
<dbReference type="InterPro" id="IPR050155">
    <property type="entry name" value="HAD-like_hydrolase_sf"/>
</dbReference>
<dbReference type="EMBL" id="VCJR02000004">
    <property type="protein sequence ID" value="NHK29345.1"/>
    <property type="molecule type" value="Genomic_DNA"/>
</dbReference>
<dbReference type="InterPro" id="IPR036412">
    <property type="entry name" value="HAD-like_sf"/>
</dbReference>
<dbReference type="GO" id="GO:0006281">
    <property type="term" value="P:DNA repair"/>
    <property type="evidence" value="ECO:0007669"/>
    <property type="project" value="TreeGrafter"/>
</dbReference>
<evidence type="ECO:0000256" key="2">
    <source>
        <dbReference type="ARBA" id="ARBA00004818"/>
    </source>
</evidence>